<dbReference type="Pfam" id="PF07690">
    <property type="entry name" value="MFS_1"/>
    <property type="match status" value="1"/>
</dbReference>
<keyword evidence="3 6" id="KW-1133">Transmembrane helix</keyword>
<feature type="transmembrane region" description="Helical" evidence="6">
    <location>
        <begin position="156"/>
        <end position="173"/>
    </location>
</feature>
<dbReference type="InterPro" id="IPR036259">
    <property type="entry name" value="MFS_trans_sf"/>
</dbReference>
<dbReference type="InterPro" id="IPR020846">
    <property type="entry name" value="MFS_dom"/>
</dbReference>
<evidence type="ECO:0000256" key="3">
    <source>
        <dbReference type="ARBA" id="ARBA00022989"/>
    </source>
</evidence>
<feature type="transmembrane region" description="Helical" evidence="6">
    <location>
        <begin position="179"/>
        <end position="201"/>
    </location>
</feature>
<feature type="transmembrane region" description="Helical" evidence="6">
    <location>
        <begin position="213"/>
        <end position="234"/>
    </location>
</feature>
<feature type="transmembrane region" description="Helical" evidence="6">
    <location>
        <begin position="121"/>
        <end position="144"/>
    </location>
</feature>
<keyword evidence="9" id="KW-1185">Reference proteome</keyword>
<dbReference type="GO" id="GO:1990961">
    <property type="term" value="P:xenobiotic detoxification by transmembrane export across the plasma membrane"/>
    <property type="evidence" value="ECO:0007669"/>
    <property type="project" value="TreeGrafter"/>
</dbReference>
<feature type="transmembrane region" description="Helical" evidence="6">
    <location>
        <begin position="462"/>
        <end position="486"/>
    </location>
</feature>
<dbReference type="Gene3D" id="1.20.1250.20">
    <property type="entry name" value="MFS general substrate transporter like domains"/>
    <property type="match status" value="1"/>
</dbReference>
<accession>A0A9P4M8B6</accession>
<gene>
    <name evidence="8" type="ORF">NA57DRAFT_36699</name>
</gene>
<name>A0A9P4M8B6_9PEZI</name>
<feature type="transmembrane region" description="Helical" evidence="6">
    <location>
        <begin position="89"/>
        <end position="109"/>
    </location>
</feature>
<evidence type="ECO:0000256" key="1">
    <source>
        <dbReference type="ARBA" id="ARBA00004141"/>
    </source>
</evidence>
<dbReference type="AlphaFoldDB" id="A0A9P4M8B6"/>
<dbReference type="PANTHER" id="PTHR23502">
    <property type="entry name" value="MAJOR FACILITATOR SUPERFAMILY"/>
    <property type="match status" value="1"/>
</dbReference>
<dbReference type="GO" id="GO:0015244">
    <property type="term" value="F:fluconazole transmembrane transporter activity"/>
    <property type="evidence" value="ECO:0007669"/>
    <property type="project" value="TreeGrafter"/>
</dbReference>
<feature type="compositionally biased region" description="Basic and acidic residues" evidence="5">
    <location>
        <begin position="53"/>
        <end position="62"/>
    </location>
</feature>
<evidence type="ECO:0000313" key="8">
    <source>
        <dbReference type="EMBL" id="KAF2100885.1"/>
    </source>
</evidence>
<keyword evidence="4 6" id="KW-0472">Membrane</keyword>
<dbReference type="InterPro" id="IPR011701">
    <property type="entry name" value="MFS"/>
</dbReference>
<feature type="region of interest" description="Disordered" evidence="5">
    <location>
        <begin position="39"/>
        <end position="79"/>
    </location>
</feature>
<evidence type="ECO:0000259" key="7">
    <source>
        <dbReference type="PROSITE" id="PS50850"/>
    </source>
</evidence>
<dbReference type="Proteomes" id="UP000799772">
    <property type="component" value="Unassembled WGS sequence"/>
</dbReference>
<feature type="domain" description="Major facilitator superfamily (MFS) profile" evidence="7">
    <location>
        <begin position="90"/>
        <end position="532"/>
    </location>
</feature>
<proteinExistence type="predicted"/>
<dbReference type="EMBL" id="ML978124">
    <property type="protein sequence ID" value="KAF2100885.1"/>
    <property type="molecule type" value="Genomic_DNA"/>
</dbReference>
<comment type="caution">
    <text evidence="8">The sequence shown here is derived from an EMBL/GenBank/DDBJ whole genome shotgun (WGS) entry which is preliminary data.</text>
</comment>
<evidence type="ECO:0000313" key="9">
    <source>
        <dbReference type="Proteomes" id="UP000799772"/>
    </source>
</evidence>
<dbReference type="CDD" id="cd17323">
    <property type="entry name" value="MFS_Tpo1_MDR_like"/>
    <property type="match status" value="1"/>
</dbReference>
<dbReference type="GO" id="GO:0005886">
    <property type="term" value="C:plasma membrane"/>
    <property type="evidence" value="ECO:0007669"/>
    <property type="project" value="TreeGrafter"/>
</dbReference>
<feature type="transmembrane region" description="Helical" evidence="6">
    <location>
        <begin position="403"/>
        <end position="424"/>
    </location>
</feature>
<feature type="transmembrane region" description="Helical" evidence="6">
    <location>
        <begin position="430"/>
        <end position="455"/>
    </location>
</feature>
<dbReference type="OrthoDB" id="3357846at2759"/>
<reference evidence="8" key="1">
    <citation type="journal article" date="2020" name="Stud. Mycol.">
        <title>101 Dothideomycetes genomes: a test case for predicting lifestyles and emergence of pathogens.</title>
        <authorList>
            <person name="Haridas S."/>
            <person name="Albert R."/>
            <person name="Binder M."/>
            <person name="Bloem J."/>
            <person name="Labutti K."/>
            <person name="Salamov A."/>
            <person name="Andreopoulos B."/>
            <person name="Baker S."/>
            <person name="Barry K."/>
            <person name="Bills G."/>
            <person name="Bluhm B."/>
            <person name="Cannon C."/>
            <person name="Castanera R."/>
            <person name="Culley D."/>
            <person name="Daum C."/>
            <person name="Ezra D."/>
            <person name="Gonzalez J."/>
            <person name="Henrissat B."/>
            <person name="Kuo A."/>
            <person name="Liang C."/>
            <person name="Lipzen A."/>
            <person name="Lutzoni F."/>
            <person name="Magnuson J."/>
            <person name="Mondo S."/>
            <person name="Nolan M."/>
            <person name="Ohm R."/>
            <person name="Pangilinan J."/>
            <person name="Park H.-J."/>
            <person name="Ramirez L."/>
            <person name="Alfaro M."/>
            <person name="Sun H."/>
            <person name="Tritt A."/>
            <person name="Yoshinaga Y."/>
            <person name="Zwiers L.-H."/>
            <person name="Turgeon B."/>
            <person name="Goodwin S."/>
            <person name="Spatafora J."/>
            <person name="Crous P."/>
            <person name="Grigoriev I."/>
        </authorList>
    </citation>
    <scope>NUCLEOTIDE SEQUENCE</scope>
    <source>
        <strain evidence="8">CBS 133067</strain>
    </source>
</reference>
<keyword evidence="2 6" id="KW-0812">Transmembrane</keyword>
<feature type="transmembrane region" description="Helical" evidence="6">
    <location>
        <begin position="324"/>
        <end position="343"/>
    </location>
</feature>
<dbReference type="PROSITE" id="PS50850">
    <property type="entry name" value="MFS"/>
    <property type="match status" value="1"/>
</dbReference>
<dbReference type="PANTHER" id="PTHR23502:SF23">
    <property type="entry name" value="FLUCONAZOLE RESISTANCE PROTEIN 1"/>
    <property type="match status" value="1"/>
</dbReference>
<evidence type="ECO:0000256" key="5">
    <source>
        <dbReference type="SAM" id="MobiDB-lite"/>
    </source>
</evidence>
<evidence type="ECO:0000256" key="4">
    <source>
        <dbReference type="ARBA" id="ARBA00023136"/>
    </source>
</evidence>
<dbReference type="SUPFAM" id="SSF103473">
    <property type="entry name" value="MFS general substrate transporter"/>
    <property type="match status" value="1"/>
</dbReference>
<feature type="transmembrane region" description="Helical" evidence="6">
    <location>
        <begin position="349"/>
        <end position="382"/>
    </location>
</feature>
<evidence type="ECO:0000256" key="2">
    <source>
        <dbReference type="ARBA" id="ARBA00022692"/>
    </source>
</evidence>
<organism evidence="8 9">
    <name type="scientific">Rhizodiscina lignyota</name>
    <dbReference type="NCBI Taxonomy" id="1504668"/>
    <lineage>
        <taxon>Eukaryota</taxon>
        <taxon>Fungi</taxon>
        <taxon>Dikarya</taxon>
        <taxon>Ascomycota</taxon>
        <taxon>Pezizomycotina</taxon>
        <taxon>Dothideomycetes</taxon>
        <taxon>Pleosporomycetidae</taxon>
        <taxon>Aulographales</taxon>
        <taxon>Rhizodiscinaceae</taxon>
        <taxon>Rhizodiscina</taxon>
    </lineage>
</organism>
<evidence type="ECO:0000256" key="6">
    <source>
        <dbReference type="SAM" id="Phobius"/>
    </source>
</evidence>
<comment type="subcellular location">
    <subcellularLocation>
        <location evidence="1">Membrane</location>
        <topology evidence="1">Multi-pass membrane protein</topology>
    </subcellularLocation>
</comment>
<feature type="transmembrane region" description="Helical" evidence="6">
    <location>
        <begin position="246"/>
        <end position="266"/>
    </location>
</feature>
<sequence>MRDAPAGQLARLYLGLKIAPYVDELESFALSLPQSQEDVAVEGAANEDVPEPQADRDPKAPKPDPNTVGWAGETDRDNPQNWSTVKKTLVFSQICLLTFAIYSASAIITPAEGTFEEIYGVTAEVSALVLSMYVLGYGLGPLIFSPMSEMPMVGRNVAYMSSFFIFIVMTAVGSRVSNFPGFVVVRFIQGFFGGPVLATGAASAQDIFPFNKVPYALSCWAFFAYGGPALGPLVSGFAVTLSTWRWAMYETLILSGFTFIVLFFFLPETNADYILSQRAARLRAKTGDSNLLSRTESHAGSKNWVKLTVYHLTMPFKITILDPSILFINLYTALVYGIYYSFFESFPIVYLGIYGFSIGIMGVVFLCVIIGAGFGVIVYTLLVWFIYEPYTLTNGIGKPEYRLVPGIFAAALGPAGMFIFGYAAKSDITWVAPTVGIALYAATSFVLVNVIFIYLPISYPRYAASVFAANGFFRSAIACGAIHFSQPLFNNLGVGNGCAILGSLAAACAFGFLALWRYGPALRARSKFAETY</sequence>
<protein>
    <submittedName>
        <fullName evidence="8">MFS transporter</fullName>
    </submittedName>
</protein>
<feature type="transmembrane region" description="Helical" evidence="6">
    <location>
        <begin position="492"/>
        <end position="516"/>
    </location>
</feature>